<dbReference type="AlphaFoldDB" id="A0A4S8KP78"/>
<name>A0A4S8KP78_DENBC</name>
<accession>A0A4S8KP78</accession>
<evidence type="ECO:0000313" key="1">
    <source>
        <dbReference type="EMBL" id="THU77429.1"/>
    </source>
</evidence>
<dbReference type="EMBL" id="ML180437">
    <property type="protein sequence ID" value="THU77429.1"/>
    <property type="molecule type" value="Genomic_DNA"/>
</dbReference>
<gene>
    <name evidence="1" type="ORF">K435DRAFT_812456</name>
</gene>
<protein>
    <submittedName>
        <fullName evidence="1">Uncharacterized protein</fullName>
    </submittedName>
</protein>
<proteinExistence type="predicted"/>
<sequence>MVSGRGYQRATPSGSNSILIDAKLLKTVPMCLPRRVAYIVEALEVGPISALPLVALHYEVQPYSALRTGSRTTASCAATIVPFNPVSMLVLFHPKVGGCPQKRPKGAAPDLLQPAIEVQGVLYAGLLYSVSATLNPNPQRVSSNTEQAQISLKSSYCCTIRLAPQRSLYPEEKEHIGVYSERLKGLPRKNEEEVLLKVSCS</sequence>
<organism evidence="1 2">
    <name type="scientific">Dendrothele bispora (strain CBS 962.96)</name>
    <dbReference type="NCBI Taxonomy" id="1314807"/>
    <lineage>
        <taxon>Eukaryota</taxon>
        <taxon>Fungi</taxon>
        <taxon>Dikarya</taxon>
        <taxon>Basidiomycota</taxon>
        <taxon>Agaricomycotina</taxon>
        <taxon>Agaricomycetes</taxon>
        <taxon>Agaricomycetidae</taxon>
        <taxon>Agaricales</taxon>
        <taxon>Agaricales incertae sedis</taxon>
        <taxon>Dendrothele</taxon>
    </lineage>
</organism>
<keyword evidence="2" id="KW-1185">Reference proteome</keyword>
<evidence type="ECO:0000313" key="2">
    <source>
        <dbReference type="Proteomes" id="UP000297245"/>
    </source>
</evidence>
<dbReference type="Proteomes" id="UP000297245">
    <property type="component" value="Unassembled WGS sequence"/>
</dbReference>
<reference evidence="1 2" key="1">
    <citation type="journal article" date="2019" name="Nat. Ecol. Evol.">
        <title>Megaphylogeny resolves global patterns of mushroom evolution.</title>
        <authorList>
            <person name="Varga T."/>
            <person name="Krizsan K."/>
            <person name="Foldi C."/>
            <person name="Dima B."/>
            <person name="Sanchez-Garcia M."/>
            <person name="Sanchez-Ramirez S."/>
            <person name="Szollosi G.J."/>
            <person name="Szarkandi J.G."/>
            <person name="Papp V."/>
            <person name="Albert L."/>
            <person name="Andreopoulos W."/>
            <person name="Angelini C."/>
            <person name="Antonin V."/>
            <person name="Barry K.W."/>
            <person name="Bougher N.L."/>
            <person name="Buchanan P."/>
            <person name="Buyck B."/>
            <person name="Bense V."/>
            <person name="Catcheside P."/>
            <person name="Chovatia M."/>
            <person name="Cooper J."/>
            <person name="Damon W."/>
            <person name="Desjardin D."/>
            <person name="Finy P."/>
            <person name="Geml J."/>
            <person name="Haridas S."/>
            <person name="Hughes K."/>
            <person name="Justo A."/>
            <person name="Karasinski D."/>
            <person name="Kautmanova I."/>
            <person name="Kiss B."/>
            <person name="Kocsube S."/>
            <person name="Kotiranta H."/>
            <person name="LaButti K.M."/>
            <person name="Lechner B.E."/>
            <person name="Liimatainen K."/>
            <person name="Lipzen A."/>
            <person name="Lukacs Z."/>
            <person name="Mihaltcheva S."/>
            <person name="Morgado L.N."/>
            <person name="Niskanen T."/>
            <person name="Noordeloos M.E."/>
            <person name="Ohm R.A."/>
            <person name="Ortiz-Santana B."/>
            <person name="Ovrebo C."/>
            <person name="Racz N."/>
            <person name="Riley R."/>
            <person name="Savchenko A."/>
            <person name="Shiryaev A."/>
            <person name="Soop K."/>
            <person name="Spirin V."/>
            <person name="Szebenyi C."/>
            <person name="Tomsovsky M."/>
            <person name="Tulloss R.E."/>
            <person name="Uehling J."/>
            <person name="Grigoriev I.V."/>
            <person name="Vagvolgyi C."/>
            <person name="Papp T."/>
            <person name="Martin F.M."/>
            <person name="Miettinen O."/>
            <person name="Hibbett D.S."/>
            <person name="Nagy L.G."/>
        </authorList>
    </citation>
    <scope>NUCLEOTIDE SEQUENCE [LARGE SCALE GENOMIC DNA]</scope>
    <source>
        <strain evidence="1 2">CBS 962.96</strain>
    </source>
</reference>